<evidence type="ECO:0000256" key="4">
    <source>
        <dbReference type="RuleBase" id="RU004003"/>
    </source>
</evidence>
<evidence type="ECO:0000256" key="5">
    <source>
        <dbReference type="RuleBase" id="RU004004"/>
    </source>
</evidence>
<dbReference type="Pfam" id="PF03958">
    <property type="entry name" value="Secretin_N"/>
    <property type="match status" value="2"/>
</dbReference>
<feature type="region of interest" description="Disordered" evidence="6">
    <location>
        <begin position="59"/>
        <end position="111"/>
    </location>
</feature>
<feature type="domain" description="NolW-like" evidence="8">
    <location>
        <begin position="217"/>
        <end position="275"/>
    </location>
</feature>
<dbReference type="InterPro" id="IPR005644">
    <property type="entry name" value="NolW-like"/>
</dbReference>
<evidence type="ECO:0000256" key="2">
    <source>
        <dbReference type="ARBA" id="ARBA00022729"/>
    </source>
</evidence>
<reference evidence="9 10" key="1">
    <citation type="submission" date="2019-09" db="EMBL/GenBank/DDBJ databases">
        <title>NBRP : Genome information of microbial organism related human and environment.</title>
        <authorList>
            <person name="Hattori M."/>
            <person name="Oshima K."/>
            <person name="Inaba H."/>
            <person name="Suda W."/>
            <person name="Sakamoto M."/>
            <person name="Iino T."/>
            <person name="Kitahara M."/>
            <person name="Oshida Y."/>
            <person name="Iida T."/>
            <person name="Kudo T."/>
            <person name="Itoh T."/>
            <person name="Ohkuma M."/>
        </authorList>
    </citation>
    <scope>NUCLEOTIDE SEQUENCE [LARGE SCALE GENOMIC DNA]</scope>
    <source>
        <strain evidence="9 10">Hi-2</strain>
    </source>
</reference>
<comment type="subcellular location">
    <subcellularLocation>
        <location evidence="5">Cell outer membrane</location>
    </subcellularLocation>
    <subcellularLocation>
        <location evidence="1">Membrane</location>
    </subcellularLocation>
</comment>
<evidence type="ECO:0000313" key="10">
    <source>
        <dbReference type="Proteomes" id="UP000322084"/>
    </source>
</evidence>
<protein>
    <submittedName>
        <fullName evidence="9">Type II secretion system protein</fullName>
    </submittedName>
</protein>
<evidence type="ECO:0000259" key="7">
    <source>
        <dbReference type="Pfam" id="PF00263"/>
    </source>
</evidence>
<dbReference type="PRINTS" id="PR01032">
    <property type="entry name" value="PHAGEIV"/>
</dbReference>
<evidence type="ECO:0000313" key="9">
    <source>
        <dbReference type="EMBL" id="GEQ98979.1"/>
    </source>
</evidence>
<dbReference type="GO" id="GO:0015627">
    <property type="term" value="C:type II protein secretion system complex"/>
    <property type="evidence" value="ECO:0007669"/>
    <property type="project" value="TreeGrafter"/>
</dbReference>
<organism evidence="9 10">
    <name type="scientific">Iodidimonas gelatinilytica</name>
    <dbReference type="NCBI Taxonomy" id="1236966"/>
    <lineage>
        <taxon>Bacteria</taxon>
        <taxon>Pseudomonadati</taxon>
        <taxon>Pseudomonadota</taxon>
        <taxon>Alphaproteobacteria</taxon>
        <taxon>Iodidimonadales</taxon>
        <taxon>Iodidimonadaceae</taxon>
        <taxon>Iodidimonas</taxon>
    </lineage>
</organism>
<dbReference type="InterPro" id="IPR038591">
    <property type="entry name" value="NolW-like_sf"/>
</dbReference>
<keyword evidence="5" id="KW-0813">Transport</keyword>
<comment type="similarity">
    <text evidence="4">Belongs to the bacterial secretin family.</text>
</comment>
<feature type="region of interest" description="Disordered" evidence="6">
    <location>
        <begin position="396"/>
        <end position="422"/>
    </location>
</feature>
<keyword evidence="2" id="KW-0732">Signal</keyword>
<proteinExistence type="inferred from homology"/>
<dbReference type="Pfam" id="PF00263">
    <property type="entry name" value="Secretin"/>
    <property type="match status" value="1"/>
</dbReference>
<keyword evidence="3" id="KW-0472">Membrane</keyword>
<gene>
    <name evidence="9" type="ORF">JCM17844_26160</name>
</gene>
<name>A0A5A7MVQ6_9PROT</name>
<evidence type="ECO:0000259" key="8">
    <source>
        <dbReference type="Pfam" id="PF03958"/>
    </source>
</evidence>
<evidence type="ECO:0000256" key="3">
    <source>
        <dbReference type="ARBA" id="ARBA00023136"/>
    </source>
</evidence>
<dbReference type="InterPro" id="IPR050810">
    <property type="entry name" value="Bact_Secretion_Sys_Channel"/>
</dbReference>
<dbReference type="EMBL" id="BKCL01000011">
    <property type="protein sequence ID" value="GEQ98979.1"/>
    <property type="molecule type" value="Genomic_DNA"/>
</dbReference>
<dbReference type="PANTHER" id="PTHR30332:SF25">
    <property type="entry name" value="SECRETIN XPSD"/>
    <property type="match status" value="1"/>
</dbReference>
<dbReference type="Gene3D" id="3.30.1370.120">
    <property type="match status" value="2"/>
</dbReference>
<evidence type="ECO:0000256" key="1">
    <source>
        <dbReference type="ARBA" id="ARBA00004370"/>
    </source>
</evidence>
<dbReference type="Proteomes" id="UP000322084">
    <property type="component" value="Unassembled WGS sequence"/>
</dbReference>
<feature type="compositionally biased region" description="Polar residues" evidence="6">
    <location>
        <begin position="405"/>
        <end position="414"/>
    </location>
</feature>
<evidence type="ECO:0000256" key="6">
    <source>
        <dbReference type="SAM" id="MobiDB-lite"/>
    </source>
</evidence>
<dbReference type="RefSeq" id="WP_150001170.1">
    <property type="nucleotide sequence ID" value="NZ_BKCL01000011.1"/>
</dbReference>
<dbReference type="AlphaFoldDB" id="A0A5A7MVQ6"/>
<dbReference type="GO" id="GO:0009306">
    <property type="term" value="P:protein secretion"/>
    <property type="evidence" value="ECO:0007669"/>
    <property type="project" value="InterPro"/>
</dbReference>
<feature type="domain" description="NolW-like" evidence="8">
    <location>
        <begin position="366"/>
        <end position="454"/>
    </location>
</feature>
<accession>A0A5A7MVQ6</accession>
<feature type="domain" description="Type II/III secretion system secretin-like" evidence="7">
    <location>
        <begin position="520"/>
        <end position="688"/>
    </location>
</feature>
<dbReference type="PRINTS" id="PR00811">
    <property type="entry name" value="BCTERIALGSPD"/>
</dbReference>
<feature type="compositionally biased region" description="Basic and acidic residues" evidence="6">
    <location>
        <begin position="71"/>
        <end position="99"/>
    </location>
</feature>
<comment type="caution">
    <text evidence="9">The sequence shown here is derived from an EMBL/GenBank/DDBJ whole genome shotgun (WGS) entry which is preliminary data.</text>
</comment>
<dbReference type="InterPro" id="IPR001775">
    <property type="entry name" value="GspD/PilQ"/>
</dbReference>
<dbReference type="PANTHER" id="PTHR30332">
    <property type="entry name" value="PROBABLE GENERAL SECRETION PATHWAY PROTEIN D"/>
    <property type="match status" value="1"/>
</dbReference>
<dbReference type="GO" id="GO:0009279">
    <property type="term" value="C:cell outer membrane"/>
    <property type="evidence" value="ECO:0007669"/>
    <property type="project" value="UniProtKB-SubCell"/>
</dbReference>
<dbReference type="InterPro" id="IPR004846">
    <property type="entry name" value="T2SS/T3SS_dom"/>
</dbReference>
<sequence>MISYEGERAGAPWGRMRVVSTAVAFGLLLSSCSTLNKQDDLKVDENTLGKLVQRPEVKAAQDARIGSGADDAPRLKKPFEDRLRRETVPSVKTTDRRAEEDGEAPPIPDGLVDASVPPLSLPAFIDVVFGEILKVPYSTGPEVASRKDVIQLRSSGEIPAPDFLSLVSLALKDYGIRVSAQHGLYVVIGESSARQRRPSFIRSRSRPGTPAALRPVVQFVQLKAIDSNNMRNLLLQAFPRGGALEVTNDSATGSVILSGLPEDVDAALDIIETMDDLAFADSEVLQFKPIFWQVDELATQLQTILQSEGWQASSGNRQILPIHLVPVPFSNSLMIFVKEEEARNRVLYWLNVLDQPAEKGDVDQIFVYDVQNADATLIAETANAVLDNTRLRASDDIPVSGAAGPNTQNRTGGRSSNSSSLVVDPQGNRLIFSGSASDYQRLLQLLRRLDQPTPEVLIEVTVAEVTLTDDTRYGVEFFVDSIGTNGADVNFGTDGGLGLAGSGFNLGFVSGDVSAALNAFAQNQQVNVLSTPRLVARSGGAANIQVGSDVPVITTQAAADQQSGDGSRDVLQSVQFRSTGVLLNIEPVVYSTGRVDLTITQEVSSALPNPNTAIASPIISNRNLSTQLTLDDGGTAVLGGLIRESITRGDTGIPLLKDIPWLGSLFSVDSLNIERTELLVIITAYIIRGSEDRERFVDYLTDEINRSLSDPVQLRTRIPKQQ</sequence>